<protein>
    <submittedName>
        <fullName evidence="3">Hydrolase</fullName>
    </submittedName>
</protein>
<dbReference type="SUPFAM" id="SSF109604">
    <property type="entry name" value="HD-domain/PDEase-like"/>
    <property type="match status" value="1"/>
</dbReference>
<feature type="transmembrane region" description="Helical" evidence="1">
    <location>
        <begin position="12"/>
        <end position="33"/>
    </location>
</feature>
<dbReference type="GO" id="GO:0016787">
    <property type="term" value="F:hydrolase activity"/>
    <property type="evidence" value="ECO:0007669"/>
    <property type="project" value="UniProtKB-KW"/>
</dbReference>
<dbReference type="InterPro" id="IPR011621">
    <property type="entry name" value="Metal-dep_PHydrolase_7TM_intra"/>
</dbReference>
<gene>
    <name evidence="3" type="ORF">HMPREF9302_04290</name>
</gene>
<dbReference type="Pfam" id="PF01966">
    <property type="entry name" value="HD"/>
    <property type="match status" value="1"/>
</dbReference>
<dbReference type="InterPro" id="IPR052722">
    <property type="entry name" value="PgpH_phosphodiesterase"/>
</dbReference>
<dbReference type="RefSeq" id="WP_036855052.1">
    <property type="nucleotide sequence ID" value="NZ_JRNU01000014.1"/>
</dbReference>
<dbReference type="CDD" id="cd00077">
    <property type="entry name" value="HDc"/>
    <property type="match status" value="1"/>
</dbReference>
<evidence type="ECO:0000256" key="1">
    <source>
        <dbReference type="SAM" id="Phobius"/>
    </source>
</evidence>
<dbReference type="NCBIfam" id="TIGR00277">
    <property type="entry name" value="HDIG"/>
    <property type="match status" value="1"/>
</dbReference>
<keyword evidence="1" id="KW-1133">Transmembrane helix</keyword>
<feature type="domain" description="HD/PDEase" evidence="2">
    <location>
        <begin position="471"/>
        <end position="627"/>
    </location>
</feature>
<dbReference type="InterPro" id="IPR003607">
    <property type="entry name" value="HD/PDEase_dom"/>
</dbReference>
<dbReference type="InterPro" id="IPR006674">
    <property type="entry name" value="HD_domain"/>
</dbReference>
<comment type="caution">
    <text evidence="3">The sequence shown here is derived from an EMBL/GenBank/DDBJ whole genome shotgun (WGS) entry which is preliminary data.</text>
</comment>
<evidence type="ECO:0000259" key="2">
    <source>
        <dbReference type="SMART" id="SM00471"/>
    </source>
</evidence>
<feature type="transmembrane region" description="Helical" evidence="1">
    <location>
        <begin position="320"/>
        <end position="337"/>
    </location>
</feature>
<accession>A0A096AYW0</accession>
<keyword evidence="3" id="KW-0378">Hydrolase</keyword>
<keyword evidence="1" id="KW-0812">Transmembrane</keyword>
<feature type="transmembrane region" description="Helical" evidence="1">
    <location>
        <begin position="388"/>
        <end position="409"/>
    </location>
</feature>
<evidence type="ECO:0000313" key="3">
    <source>
        <dbReference type="EMBL" id="KGF52243.1"/>
    </source>
</evidence>
<dbReference type="OrthoDB" id="9806952at2"/>
<dbReference type="Pfam" id="PF07697">
    <property type="entry name" value="7TMR-HDED"/>
    <property type="match status" value="1"/>
</dbReference>
<feature type="transmembrane region" description="Helical" evidence="1">
    <location>
        <begin position="297"/>
        <end position="314"/>
    </location>
</feature>
<dbReference type="InterPro" id="IPR006675">
    <property type="entry name" value="HDIG_dom"/>
</dbReference>
<dbReference type="Proteomes" id="UP000029614">
    <property type="component" value="Unassembled WGS sequence"/>
</dbReference>
<dbReference type="Pfam" id="PF07698">
    <property type="entry name" value="7TM-7TMR_HD"/>
    <property type="match status" value="1"/>
</dbReference>
<feature type="transmembrane region" description="Helical" evidence="1">
    <location>
        <begin position="421"/>
        <end position="442"/>
    </location>
</feature>
<evidence type="ECO:0000313" key="4">
    <source>
        <dbReference type="Proteomes" id="UP000029614"/>
    </source>
</evidence>
<dbReference type="SMART" id="SM00471">
    <property type="entry name" value="HDc"/>
    <property type="match status" value="1"/>
</dbReference>
<sequence length="689" mass="78677">MIQFNYKKNNHWRNLIVMILLIIVVTAIISFFLPKNKGKFFHYEEGKPWLYGQLIAKFDFPIFKTEETIKQERDSILNNFQPYYHKQKNVETKNIKAFEDAYKAGIPGLPTYYNNIIIKRFHKIYSVGIMDPQQYNNIAKDTNALIRIVTDKQAVSTPLKNVYSTAAAYEQIFMDPQLSPYRATLQQCNLNDYIEPNLIYDKDRSDAEANDMLSLLPQASGMVLEGQSIIDRGDIIDAKTYRILNSFEQAMEKRNASQKEVLSTIIGQTLYVFILMVLFTFYLNLFRKDYLKKPRTLGLLYATITLFSIITSIMIEHAMLSIYIIPFAMAAIFTRVFTDSRTAFITYVTMILISAAAVKYQYEFIALQLTAGLIAIYSLRELAKRSQIFVTAIVVTLGSGAMYLALQLTQISNFSQLNHSIYLYLIINGIFLLFTYPLMLIIEKTFGFISTVTMFELSNTNNQLLRQLSETAPGTFQHSITVGNLAVEIANKIGAKAQLLRTGALYHDIGKMINPVFFTENQAGINPHDKLTDLESARIIISHVTYGLKLAEQNRLPAMIKDFISTHHGAGIVKYFYIHYQNEHPDEEVDVTPFRYPGPNPFTREQAILMMSDSVEAASHSLTEYSEESISNLVNRIIDGQVEQGSFNDAPITFLDITTAKSVLIERLKAIYHTRIQYPKLKSEILQSK</sequence>
<dbReference type="Gene3D" id="1.10.3210.10">
    <property type="entry name" value="Hypothetical protein af1432"/>
    <property type="match status" value="1"/>
</dbReference>
<proteinExistence type="predicted"/>
<dbReference type="EMBL" id="JRNU01000014">
    <property type="protein sequence ID" value="KGF52243.1"/>
    <property type="molecule type" value="Genomic_DNA"/>
</dbReference>
<reference evidence="3 4" key="1">
    <citation type="submission" date="2014-07" db="EMBL/GenBank/DDBJ databases">
        <authorList>
            <person name="McCorrison J."/>
            <person name="Sanka R."/>
            <person name="Torralba M."/>
            <person name="Gillis M."/>
            <person name="Haft D.H."/>
            <person name="Methe B."/>
            <person name="Sutton G."/>
            <person name="Nelson K.E."/>
        </authorList>
    </citation>
    <scope>NUCLEOTIDE SEQUENCE [LARGE SCALE GENOMIC DNA]</scope>
    <source>
        <strain evidence="3 4">DNF00058</strain>
    </source>
</reference>
<feature type="transmembrane region" description="Helical" evidence="1">
    <location>
        <begin position="344"/>
        <end position="362"/>
    </location>
</feature>
<dbReference type="AlphaFoldDB" id="A0A096AYW0"/>
<keyword evidence="1" id="KW-0472">Membrane</keyword>
<keyword evidence="4" id="KW-1185">Reference proteome</keyword>
<dbReference type="PANTHER" id="PTHR36442:SF1">
    <property type="entry name" value="CYCLIC-DI-AMP PHOSPHODIESTERASE PGPH"/>
    <property type="match status" value="1"/>
</dbReference>
<feature type="transmembrane region" description="Helical" evidence="1">
    <location>
        <begin position="261"/>
        <end position="285"/>
    </location>
</feature>
<dbReference type="InterPro" id="IPR011624">
    <property type="entry name" value="Metal-dep_PHydrolase_7TM_extra"/>
</dbReference>
<organism evidence="3 4">
    <name type="scientific">Prevotella amnii DNF00058</name>
    <dbReference type="NCBI Taxonomy" id="1401066"/>
    <lineage>
        <taxon>Bacteria</taxon>
        <taxon>Pseudomonadati</taxon>
        <taxon>Bacteroidota</taxon>
        <taxon>Bacteroidia</taxon>
        <taxon>Bacteroidales</taxon>
        <taxon>Prevotellaceae</taxon>
        <taxon>Prevotella</taxon>
    </lineage>
</organism>
<name>A0A096AYW0_9BACT</name>
<dbReference type="PANTHER" id="PTHR36442">
    <property type="entry name" value="CYCLIC-DI-AMP PHOSPHODIESTERASE PGPH"/>
    <property type="match status" value="1"/>
</dbReference>